<accession>A0A2Z7CGW7</accession>
<proteinExistence type="predicted"/>
<keyword evidence="3" id="KW-1185">Reference proteome</keyword>
<feature type="compositionally biased region" description="Polar residues" evidence="1">
    <location>
        <begin position="1"/>
        <end position="20"/>
    </location>
</feature>
<evidence type="ECO:0000313" key="2">
    <source>
        <dbReference type="EMBL" id="KZV45945.1"/>
    </source>
</evidence>
<protein>
    <submittedName>
        <fullName evidence="2">Uncharacterized protein</fullName>
    </submittedName>
</protein>
<evidence type="ECO:0000256" key="1">
    <source>
        <dbReference type="SAM" id="MobiDB-lite"/>
    </source>
</evidence>
<dbReference type="AlphaFoldDB" id="A0A2Z7CGW7"/>
<dbReference type="Proteomes" id="UP000250235">
    <property type="component" value="Unassembled WGS sequence"/>
</dbReference>
<feature type="region of interest" description="Disordered" evidence="1">
    <location>
        <begin position="1"/>
        <end position="37"/>
    </location>
</feature>
<sequence>MNSRNLPTNQSFPTTNQAQQRVDVFSKEHQNDTVPTNSNDVAELHQLTTYISLETTKSWYQLSIQKPEEDQLGTGQRKPTEYRTT</sequence>
<reference evidence="2 3" key="1">
    <citation type="journal article" date="2015" name="Proc. Natl. Acad. Sci. U.S.A.">
        <title>The resurrection genome of Boea hygrometrica: A blueprint for survival of dehydration.</title>
        <authorList>
            <person name="Xiao L."/>
            <person name="Yang G."/>
            <person name="Zhang L."/>
            <person name="Yang X."/>
            <person name="Zhao S."/>
            <person name="Ji Z."/>
            <person name="Zhou Q."/>
            <person name="Hu M."/>
            <person name="Wang Y."/>
            <person name="Chen M."/>
            <person name="Xu Y."/>
            <person name="Jin H."/>
            <person name="Xiao X."/>
            <person name="Hu G."/>
            <person name="Bao F."/>
            <person name="Hu Y."/>
            <person name="Wan P."/>
            <person name="Li L."/>
            <person name="Deng X."/>
            <person name="Kuang T."/>
            <person name="Xiang C."/>
            <person name="Zhu J.K."/>
            <person name="Oliver M.J."/>
            <person name="He Y."/>
        </authorList>
    </citation>
    <scope>NUCLEOTIDE SEQUENCE [LARGE SCALE GENOMIC DNA]</scope>
    <source>
        <strain evidence="3">cv. XS01</strain>
    </source>
</reference>
<name>A0A2Z7CGW7_9LAMI</name>
<feature type="region of interest" description="Disordered" evidence="1">
    <location>
        <begin position="64"/>
        <end position="85"/>
    </location>
</feature>
<dbReference type="EMBL" id="KQ995738">
    <property type="protein sequence ID" value="KZV45945.1"/>
    <property type="molecule type" value="Genomic_DNA"/>
</dbReference>
<gene>
    <name evidence="2" type="ORF">F511_28892</name>
</gene>
<evidence type="ECO:0000313" key="3">
    <source>
        <dbReference type="Proteomes" id="UP000250235"/>
    </source>
</evidence>
<organism evidence="2 3">
    <name type="scientific">Dorcoceras hygrometricum</name>
    <dbReference type="NCBI Taxonomy" id="472368"/>
    <lineage>
        <taxon>Eukaryota</taxon>
        <taxon>Viridiplantae</taxon>
        <taxon>Streptophyta</taxon>
        <taxon>Embryophyta</taxon>
        <taxon>Tracheophyta</taxon>
        <taxon>Spermatophyta</taxon>
        <taxon>Magnoliopsida</taxon>
        <taxon>eudicotyledons</taxon>
        <taxon>Gunneridae</taxon>
        <taxon>Pentapetalae</taxon>
        <taxon>asterids</taxon>
        <taxon>lamiids</taxon>
        <taxon>Lamiales</taxon>
        <taxon>Gesneriaceae</taxon>
        <taxon>Didymocarpoideae</taxon>
        <taxon>Trichosporeae</taxon>
        <taxon>Loxocarpinae</taxon>
        <taxon>Dorcoceras</taxon>
    </lineage>
</organism>